<organism evidence="16 18">
    <name type="scientific">Bacillus canaveralius</name>
    <dbReference type="NCBI Taxonomy" id="1403243"/>
    <lineage>
        <taxon>Bacteria</taxon>
        <taxon>Bacillati</taxon>
        <taxon>Bacillota</taxon>
        <taxon>Bacilli</taxon>
        <taxon>Bacillales</taxon>
        <taxon>Bacillaceae</taxon>
        <taxon>Bacillus</taxon>
    </lineage>
</organism>
<keyword evidence="3" id="KW-0813">Transport</keyword>
<keyword evidence="9 12" id="KW-0812">Transmembrane</keyword>
<dbReference type="CDD" id="cd05569">
    <property type="entry name" value="PTS_IIB_fructose"/>
    <property type="match status" value="1"/>
</dbReference>
<evidence type="ECO:0000313" key="19">
    <source>
        <dbReference type="Proteomes" id="UP000235114"/>
    </source>
</evidence>
<accession>A0A2N5GIN7</accession>
<dbReference type="SUPFAM" id="SSF55804">
    <property type="entry name" value="Phoshotransferase/anion transport protein"/>
    <property type="match status" value="1"/>
</dbReference>
<dbReference type="PROSITE" id="PS00372">
    <property type="entry name" value="PTS_EIIA_TYPE_2_HIS"/>
    <property type="match status" value="1"/>
</dbReference>
<evidence type="ECO:0000256" key="11">
    <source>
        <dbReference type="ARBA" id="ARBA00023136"/>
    </source>
</evidence>
<dbReference type="PANTHER" id="PTHR30505:SF28">
    <property type="entry name" value="PTS SYSTEM 2-O-ALPHA-MANNOSYL-D-GLYCERATE-SPECIFIC EIIABC COMPONENT"/>
    <property type="match status" value="1"/>
</dbReference>
<dbReference type="InterPro" id="IPR002178">
    <property type="entry name" value="PTS_EIIA_type-2_dom"/>
</dbReference>
<dbReference type="GO" id="GO:0009401">
    <property type="term" value="P:phosphoenolpyruvate-dependent sugar phosphotransferase system"/>
    <property type="evidence" value="ECO:0007669"/>
    <property type="project" value="UniProtKB-KW"/>
</dbReference>
<evidence type="ECO:0000256" key="12">
    <source>
        <dbReference type="SAM" id="Phobius"/>
    </source>
</evidence>
<dbReference type="PROSITE" id="PS51099">
    <property type="entry name" value="PTS_EIIB_TYPE_2"/>
    <property type="match status" value="1"/>
</dbReference>
<dbReference type="GO" id="GO:0005351">
    <property type="term" value="F:carbohydrate:proton symporter activity"/>
    <property type="evidence" value="ECO:0007669"/>
    <property type="project" value="InterPro"/>
</dbReference>
<dbReference type="RefSeq" id="WP_101578493.1">
    <property type="nucleotide sequence ID" value="NZ_PGVA01000043.1"/>
</dbReference>
<keyword evidence="8" id="KW-0598">Phosphotransferase system</keyword>
<dbReference type="Pfam" id="PF00359">
    <property type="entry name" value="PTS_EIIA_2"/>
    <property type="match status" value="1"/>
</dbReference>
<evidence type="ECO:0000256" key="10">
    <source>
        <dbReference type="ARBA" id="ARBA00022989"/>
    </source>
</evidence>
<dbReference type="InterPro" id="IPR013014">
    <property type="entry name" value="PTS_EIIC_2"/>
</dbReference>
<feature type="transmembrane region" description="Helical" evidence="12">
    <location>
        <begin position="372"/>
        <end position="396"/>
    </location>
</feature>
<keyword evidence="4" id="KW-1003">Cell membrane</keyword>
<evidence type="ECO:0000313" key="17">
    <source>
        <dbReference type="EMBL" id="PLR91167.1"/>
    </source>
</evidence>
<evidence type="ECO:0000259" key="15">
    <source>
        <dbReference type="PROSITE" id="PS51104"/>
    </source>
</evidence>
<evidence type="ECO:0000256" key="5">
    <source>
        <dbReference type="ARBA" id="ARBA00022553"/>
    </source>
</evidence>
<dbReference type="InterPro" id="IPR050864">
    <property type="entry name" value="Bacterial_PTS_Sugar_Transport"/>
</dbReference>
<dbReference type="AlphaFoldDB" id="A0A2N5GIN7"/>
<dbReference type="InterPro" id="IPR003501">
    <property type="entry name" value="PTS_EIIB_2/3"/>
</dbReference>
<dbReference type="InterPro" id="IPR004715">
    <property type="entry name" value="PTS_IIA_fruc"/>
</dbReference>
<dbReference type="Gene3D" id="3.40.50.2300">
    <property type="match status" value="1"/>
</dbReference>
<comment type="subcellular location">
    <subcellularLocation>
        <location evidence="1">Cell inner membrane</location>
        <topology evidence="1">Multi-pass membrane protein</topology>
    </subcellularLocation>
    <subcellularLocation>
        <location evidence="2">Cytoplasm</location>
    </subcellularLocation>
</comment>
<keyword evidence="10 12" id="KW-1133">Transmembrane helix</keyword>
<keyword evidence="5" id="KW-0597">Phosphoprotein</keyword>
<feature type="transmembrane region" description="Helical" evidence="12">
    <location>
        <begin position="341"/>
        <end position="360"/>
    </location>
</feature>
<feature type="transmembrane region" description="Helical" evidence="12">
    <location>
        <begin position="596"/>
        <end position="616"/>
    </location>
</feature>
<dbReference type="NCBIfam" id="TIGR01427">
    <property type="entry name" value="PTS_IIC_fructo"/>
    <property type="match status" value="1"/>
</dbReference>
<evidence type="ECO:0000256" key="1">
    <source>
        <dbReference type="ARBA" id="ARBA00004429"/>
    </source>
</evidence>
<dbReference type="PROSITE" id="PS51094">
    <property type="entry name" value="PTS_EIIA_TYPE_2"/>
    <property type="match status" value="1"/>
</dbReference>
<dbReference type="Proteomes" id="UP000235114">
    <property type="component" value="Unassembled WGS sequence"/>
</dbReference>
<evidence type="ECO:0000313" key="16">
    <source>
        <dbReference type="EMBL" id="PLR80879.1"/>
    </source>
</evidence>
<dbReference type="InterPro" id="IPR016152">
    <property type="entry name" value="PTrfase/Anion_transptr"/>
</dbReference>
<keyword evidence="11 12" id="KW-0472">Membrane</keyword>
<dbReference type="GO" id="GO:0005886">
    <property type="term" value="C:plasma membrane"/>
    <property type="evidence" value="ECO:0007669"/>
    <property type="project" value="UniProtKB-SubCell"/>
</dbReference>
<proteinExistence type="predicted"/>
<feature type="transmembrane region" description="Helical" evidence="12">
    <location>
        <begin position="456"/>
        <end position="477"/>
    </location>
</feature>
<dbReference type="NCBIfam" id="TIGR00829">
    <property type="entry name" value="FRU"/>
    <property type="match status" value="1"/>
</dbReference>
<dbReference type="CDD" id="cd00211">
    <property type="entry name" value="PTS_IIA_fru"/>
    <property type="match status" value="1"/>
</dbReference>
<evidence type="ECO:0000256" key="8">
    <source>
        <dbReference type="ARBA" id="ARBA00022683"/>
    </source>
</evidence>
<feature type="transmembrane region" description="Helical" evidence="12">
    <location>
        <begin position="556"/>
        <end position="576"/>
    </location>
</feature>
<evidence type="ECO:0000313" key="18">
    <source>
        <dbReference type="Proteomes" id="UP000234951"/>
    </source>
</evidence>
<feature type="transmembrane region" description="Helical" evidence="12">
    <location>
        <begin position="299"/>
        <end position="321"/>
    </location>
</feature>
<comment type="caution">
    <text evidence="16">The sequence shown here is derived from an EMBL/GenBank/DDBJ whole genome shotgun (WGS) entry which is preliminary data.</text>
</comment>
<evidence type="ECO:0000256" key="7">
    <source>
        <dbReference type="ARBA" id="ARBA00022679"/>
    </source>
</evidence>
<dbReference type="SUPFAM" id="SSF52794">
    <property type="entry name" value="PTS system IIB component-like"/>
    <property type="match status" value="1"/>
</dbReference>
<dbReference type="GO" id="GO:0022877">
    <property type="term" value="F:protein-N(PI)-phosphohistidine-fructose phosphotransferase system transporter activity"/>
    <property type="evidence" value="ECO:0007669"/>
    <property type="project" value="InterPro"/>
</dbReference>
<dbReference type="Pfam" id="PF02302">
    <property type="entry name" value="PTS_IIB"/>
    <property type="match status" value="1"/>
</dbReference>
<feature type="domain" description="PTS EIIB type-2" evidence="14">
    <location>
        <begin position="167"/>
        <end position="262"/>
    </location>
</feature>
<dbReference type="InterPro" id="IPR006327">
    <property type="entry name" value="PTS_IIC_fruc"/>
</dbReference>
<feature type="transmembrane region" description="Helical" evidence="12">
    <location>
        <begin position="416"/>
        <end position="435"/>
    </location>
</feature>
<evidence type="ECO:0000256" key="9">
    <source>
        <dbReference type="ARBA" id="ARBA00022692"/>
    </source>
</evidence>
<feature type="transmembrane region" description="Helical" evidence="12">
    <location>
        <begin position="497"/>
        <end position="518"/>
    </location>
</feature>
<dbReference type="FunFam" id="3.40.930.10:FF:000009">
    <property type="entry name" value="PTS system, fructose specific IIABC component"/>
    <property type="match status" value="1"/>
</dbReference>
<evidence type="ECO:0000256" key="3">
    <source>
        <dbReference type="ARBA" id="ARBA00022448"/>
    </source>
</evidence>
<sequence length="622" mass="65265">MRITELLTKETILLSMDSRQKSGAVDELVEVLAKAGKISDRVQFTEAILKREEQSTTGIGDGIAIPHAKTEAVIEPAIVFGKSVEGVDYESLDGQPAHLFFMIAAPEGANNTHLEALSRLSTLLMKEEVRAKLMEARTKDDVINLIDSYDREDEQEEQTISTTKKYVVAVTACPTGIAHTYMAADSLKAKAAEMGIDIKVETRGSGGAKNVLTPEEIANAAAVIVAADTSVEMERFRGKHVVETPVADGIRKPQELITRAVNQDAPIFKGGAGKSEDNEEKRGAKTGIYKHLMNGVSNMLPFVVGGGILIALSFVFGYNAANPEDPSYNPIAEALSIIGGGNAFGLMIPVLAGFIALSIADRPGFAPGMVGGLMAATSGAGFLGGLIAGFLAGYLVVGLKKLLEGLPASLEGIKTILLYPLLGIGITGFIMLYLVNEPVGAMNRAITEWLTGLGTGNAVLLGILLGLMMAVDMGGPINKSAYVFGTGLLTSGVYEPMAAVMAAGMVPPLAIALATTFFKNKFTKQEREAGKVNYVMGLSFITEGAIPFAAADPIRVIPSLMAGSAIAGALSMMFSIGLRAPHGGVFVIPLVEGNGFLYFVAIIAGAVVSALLLGFLKKPVKA</sequence>
<evidence type="ECO:0000259" key="14">
    <source>
        <dbReference type="PROSITE" id="PS51099"/>
    </source>
</evidence>
<dbReference type="InterPro" id="IPR036095">
    <property type="entry name" value="PTS_EIIB-like_sf"/>
</dbReference>
<evidence type="ECO:0000256" key="6">
    <source>
        <dbReference type="ARBA" id="ARBA00022597"/>
    </source>
</evidence>
<evidence type="ECO:0000259" key="13">
    <source>
        <dbReference type="PROSITE" id="PS51094"/>
    </source>
</evidence>
<dbReference type="EMBL" id="PGVD01000067">
    <property type="protein sequence ID" value="PLR91167.1"/>
    <property type="molecule type" value="Genomic_DNA"/>
</dbReference>
<keyword evidence="19" id="KW-1185">Reference proteome</keyword>
<evidence type="ECO:0000256" key="2">
    <source>
        <dbReference type="ARBA" id="ARBA00004496"/>
    </source>
</evidence>
<dbReference type="InterPro" id="IPR013011">
    <property type="entry name" value="PTS_EIIB_2"/>
</dbReference>
<dbReference type="NCBIfam" id="TIGR00848">
    <property type="entry name" value="fruA"/>
    <property type="match status" value="1"/>
</dbReference>
<dbReference type="Gene3D" id="3.40.930.10">
    <property type="entry name" value="Mannitol-specific EII, Chain A"/>
    <property type="match status" value="1"/>
</dbReference>
<dbReference type="FunFam" id="3.40.50.2300:FF:000014">
    <property type="entry name" value="PTS system fructose-like transporter subunit IIB"/>
    <property type="match status" value="1"/>
</dbReference>
<dbReference type="PROSITE" id="PS51104">
    <property type="entry name" value="PTS_EIIC_TYPE_2"/>
    <property type="match status" value="1"/>
</dbReference>
<dbReference type="EMBL" id="PGVA01000043">
    <property type="protein sequence ID" value="PLR80879.1"/>
    <property type="molecule type" value="Genomic_DNA"/>
</dbReference>
<gene>
    <name evidence="16" type="ORF">CU635_16555</name>
    <name evidence="17" type="ORF">CVD25_19445</name>
</gene>
<keyword evidence="7" id="KW-0808">Transferase</keyword>
<dbReference type="GO" id="GO:0005737">
    <property type="term" value="C:cytoplasm"/>
    <property type="evidence" value="ECO:0007669"/>
    <property type="project" value="UniProtKB-SubCell"/>
</dbReference>
<dbReference type="GO" id="GO:0090563">
    <property type="term" value="F:protein-phosphocysteine-sugar phosphotransferase activity"/>
    <property type="evidence" value="ECO:0007669"/>
    <property type="project" value="TreeGrafter"/>
</dbReference>
<reference evidence="16 18" key="1">
    <citation type="submission" date="2017-11" db="EMBL/GenBank/DDBJ databases">
        <title>Comparitive Functional Genomics of Dry Heat Resistant strains isolated from the Viking Spacecraft.</title>
        <authorList>
            <person name="Seuylemezian A."/>
            <person name="Cooper K."/>
            <person name="Vaishampayan P."/>
        </authorList>
    </citation>
    <scope>NUCLEOTIDE SEQUENCE [LARGE SCALE GENOMIC DNA]</scope>
    <source>
        <strain evidence="16 18">M4.6</strain>
    </source>
</reference>
<feature type="domain" description="PTS EIIC type-2" evidence="15">
    <location>
        <begin position="288"/>
        <end position="622"/>
    </location>
</feature>
<reference evidence="17 19" key="2">
    <citation type="submission" date="2017-12" db="EMBL/GenBank/DDBJ databases">
        <title>Comparative Functional Genomics of Dry Heat Resistant strains isolated from the Viking Spacecraft.</title>
        <authorList>
            <person name="Seuylemezian A."/>
            <person name="Cooper K."/>
            <person name="Vaishampayan P."/>
        </authorList>
    </citation>
    <scope>NUCLEOTIDE SEQUENCE [LARGE SCALE GENOMIC DNA]</scope>
    <source>
        <strain evidence="17 19">ATCC 29669</strain>
    </source>
</reference>
<name>A0A2N5GIN7_9BACI</name>
<dbReference type="InterPro" id="IPR003353">
    <property type="entry name" value="PTS_IIB_fruc"/>
</dbReference>
<protein>
    <submittedName>
        <fullName evidence="16">PTS fructose transporter subunit IIA</fullName>
    </submittedName>
</protein>
<dbReference type="PANTHER" id="PTHR30505">
    <property type="entry name" value="FRUCTOSE-LIKE PERMEASE"/>
    <property type="match status" value="1"/>
</dbReference>
<dbReference type="Proteomes" id="UP000234951">
    <property type="component" value="Unassembled WGS sequence"/>
</dbReference>
<evidence type="ECO:0000256" key="4">
    <source>
        <dbReference type="ARBA" id="ARBA00022475"/>
    </source>
</evidence>
<keyword evidence="6" id="KW-0762">Sugar transport</keyword>
<feature type="domain" description="PTS EIIA type-2" evidence="13">
    <location>
        <begin position="5"/>
        <end position="149"/>
    </location>
</feature>
<dbReference type="OrthoDB" id="9782569at2"/>